<evidence type="ECO:0000313" key="2">
    <source>
        <dbReference type="Proteomes" id="UP000054217"/>
    </source>
</evidence>
<dbReference type="Proteomes" id="UP000054217">
    <property type="component" value="Unassembled WGS sequence"/>
</dbReference>
<dbReference type="EMBL" id="KN831945">
    <property type="protein sequence ID" value="KIO14095.1"/>
    <property type="molecule type" value="Genomic_DNA"/>
</dbReference>
<evidence type="ECO:0000313" key="1">
    <source>
        <dbReference type="EMBL" id="KIO14095.1"/>
    </source>
</evidence>
<dbReference type="HOGENOM" id="CLU_2224290_0_0_1"/>
<organism evidence="1 2">
    <name type="scientific">Pisolithus tinctorius Marx 270</name>
    <dbReference type="NCBI Taxonomy" id="870435"/>
    <lineage>
        <taxon>Eukaryota</taxon>
        <taxon>Fungi</taxon>
        <taxon>Dikarya</taxon>
        <taxon>Basidiomycota</taxon>
        <taxon>Agaricomycotina</taxon>
        <taxon>Agaricomycetes</taxon>
        <taxon>Agaricomycetidae</taxon>
        <taxon>Boletales</taxon>
        <taxon>Sclerodermatineae</taxon>
        <taxon>Pisolithaceae</taxon>
        <taxon>Pisolithus</taxon>
    </lineage>
</organism>
<evidence type="ECO:0008006" key="3">
    <source>
        <dbReference type="Google" id="ProtNLM"/>
    </source>
</evidence>
<dbReference type="AlphaFoldDB" id="A0A0C3PIY6"/>
<keyword evidence="2" id="KW-1185">Reference proteome</keyword>
<dbReference type="OrthoDB" id="1706066at2759"/>
<dbReference type="InParanoid" id="A0A0C3PIY6"/>
<protein>
    <recommendedName>
        <fullName evidence="3">Alcohol dehydrogenase-like C-terminal domain-containing protein</fullName>
    </recommendedName>
</protein>
<reference evidence="1 2" key="1">
    <citation type="submission" date="2014-04" db="EMBL/GenBank/DDBJ databases">
        <authorList>
            <consortium name="DOE Joint Genome Institute"/>
            <person name="Kuo A."/>
            <person name="Kohler A."/>
            <person name="Costa M.D."/>
            <person name="Nagy L.G."/>
            <person name="Floudas D."/>
            <person name="Copeland A."/>
            <person name="Barry K.W."/>
            <person name="Cichocki N."/>
            <person name="Veneault-Fourrey C."/>
            <person name="LaButti K."/>
            <person name="Lindquist E.A."/>
            <person name="Lipzen A."/>
            <person name="Lundell T."/>
            <person name="Morin E."/>
            <person name="Murat C."/>
            <person name="Sun H."/>
            <person name="Tunlid A."/>
            <person name="Henrissat B."/>
            <person name="Grigoriev I.V."/>
            <person name="Hibbett D.S."/>
            <person name="Martin F."/>
            <person name="Nordberg H.P."/>
            <person name="Cantor M.N."/>
            <person name="Hua S.X."/>
        </authorList>
    </citation>
    <scope>NUCLEOTIDE SEQUENCE [LARGE SCALE GENOMIC DNA]</scope>
    <source>
        <strain evidence="1 2">Marx 270</strain>
    </source>
</reference>
<dbReference type="Gene3D" id="3.90.180.10">
    <property type="entry name" value="Medium-chain alcohol dehydrogenases, catalytic domain"/>
    <property type="match status" value="1"/>
</dbReference>
<name>A0A0C3PIY6_PISTI</name>
<reference evidence="2" key="2">
    <citation type="submission" date="2015-01" db="EMBL/GenBank/DDBJ databases">
        <title>Evolutionary Origins and Diversification of the Mycorrhizal Mutualists.</title>
        <authorList>
            <consortium name="DOE Joint Genome Institute"/>
            <consortium name="Mycorrhizal Genomics Consortium"/>
            <person name="Kohler A."/>
            <person name="Kuo A."/>
            <person name="Nagy L.G."/>
            <person name="Floudas D."/>
            <person name="Copeland A."/>
            <person name="Barry K.W."/>
            <person name="Cichocki N."/>
            <person name="Veneault-Fourrey C."/>
            <person name="LaButti K."/>
            <person name="Lindquist E.A."/>
            <person name="Lipzen A."/>
            <person name="Lundell T."/>
            <person name="Morin E."/>
            <person name="Murat C."/>
            <person name="Riley R."/>
            <person name="Ohm R."/>
            <person name="Sun H."/>
            <person name="Tunlid A."/>
            <person name="Henrissat B."/>
            <person name="Grigoriev I.V."/>
            <person name="Hibbett D.S."/>
            <person name="Martin F."/>
        </authorList>
    </citation>
    <scope>NUCLEOTIDE SEQUENCE [LARGE SCALE GENOMIC DNA]</scope>
    <source>
        <strain evidence="2">Marx 270</strain>
    </source>
</reference>
<proteinExistence type="predicted"/>
<accession>A0A0C3PIY6</accession>
<sequence length="106" mass="11741">MPHKPSTFHLETVQVNKLLKTDGRVVVYGMTANPKINFPMREVLKHHHPIDLKDATAFMAEHWIVPVVSHVSQGLEAAGDGFSLLQRGEQFGKIILTPSSCIGSVR</sequence>
<gene>
    <name evidence="1" type="ORF">M404DRAFT_992338</name>
</gene>
<dbReference type="STRING" id="870435.A0A0C3PIY6"/>